<evidence type="ECO:0000256" key="2">
    <source>
        <dbReference type="ARBA" id="ARBA00022670"/>
    </source>
</evidence>
<comment type="caution">
    <text evidence="5">Lacks conserved residue(s) required for the propagation of feature annotation.</text>
</comment>
<evidence type="ECO:0000256" key="3">
    <source>
        <dbReference type="ARBA" id="ARBA00022801"/>
    </source>
</evidence>
<dbReference type="Pfam" id="PF00082">
    <property type="entry name" value="Peptidase_S8"/>
    <property type="match status" value="1"/>
</dbReference>
<protein>
    <submittedName>
        <fullName evidence="8">Subtilisin DY</fullName>
        <ecNumber evidence="8">3.4.21.62</ecNumber>
    </submittedName>
</protein>
<keyword evidence="6" id="KW-0732">Signal</keyword>
<dbReference type="GO" id="GO:0006508">
    <property type="term" value="P:proteolysis"/>
    <property type="evidence" value="ECO:0007669"/>
    <property type="project" value="UniProtKB-KW"/>
</dbReference>
<dbReference type="Gene3D" id="3.40.50.200">
    <property type="entry name" value="Peptidase S8/S53 domain"/>
    <property type="match status" value="2"/>
</dbReference>
<feature type="signal peptide" evidence="6">
    <location>
        <begin position="1"/>
        <end position="26"/>
    </location>
</feature>
<organism evidence="8 9">
    <name type="scientific">Candidatus Methylomirabilis lanthanidiphila</name>
    <dbReference type="NCBI Taxonomy" id="2211376"/>
    <lineage>
        <taxon>Bacteria</taxon>
        <taxon>Candidatus Methylomirabilota</taxon>
        <taxon>Candidatus Methylomirabilia</taxon>
        <taxon>Candidatus Methylomirabilales</taxon>
        <taxon>Candidatus Methylomirabilaceae</taxon>
        <taxon>Candidatus Methylomirabilis</taxon>
    </lineage>
</organism>
<evidence type="ECO:0000256" key="5">
    <source>
        <dbReference type="PROSITE-ProRule" id="PRU01240"/>
    </source>
</evidence>
<dbReference type="InterPro" id="IPR050131">
    <property type="entry name" value="Peptidase_S8_subtilisin-like"/>
</dbReference>
<evidence type="ECO:0000313" key="8">
    <source>
        <dbReference type="EMBL" id="VUZ85566.1"/>
    </source>
</evidence>
<accession>A0A564ZKB4</accession>
<dbReference type="EC" id="3.4.21.62" evidence="8"/>
<dbReference type="SUPFAM" id="SSF52743">
    <property type="entry name" value="Subtilisin-like"/>
    <property type="match status" value="1"/>
</dbReference>
<dbReference type="Proteomes" id="UP000334340">
    <property type="component" value="Unassembled WGS sequence"/>
</dbReference>
<evidence type="ECO:0000313" key="9">
    <source>
        <dbReference type="Proteomes" id="UP000334340"/>
    </source>
</evidence>
<reference evidence="8 9" key="1">
    <citation type="submission" date="2019-07" db="EMBL/GenBank/DDBJ databases">
        <authorList>
            <person name="Cremers G."/>
        </authorList>
    </citation>
    <scope>NUCLEOTIDE SEQUENCE [LARGE SCALE GENOMIC DNA]</scope>
</reference>
<dbReference type="InterPro" id="IPR015500">
    <property type="entry name" value="Peptidase_S8_subtilisin-rel"/>
</dbReference>
<sequence>MTKRCAVFIAAAALLLASGESARSHAQPPDWHFSRGASLSTSNAETWSESKGHQKIASRLAQASGAVLLSTQSGLAPAPSPESLSGFARFDQQGKIQVYITMDHVNDSALNALRATGVEIDIYDPSQRLVQGWIAPAQVQAVADLPSVILVDLPNYGMTNAGSVTTQGDAVIRANQARALPGVTGSGVQVGVLSDGISSLTASVASGDLPASGVTMPAAPLTGGGISLDSPLPGGATFTVTPVGRSDLTSGTEGTAMLEIIHDIAPGAQLFFAPGGTGTTLANQRAIRWLKSQGVRVIADDSVFLNAGPYDGTSAISQELSNAVASGVSYFVAVGNYAQQYYRGLFTDTDGDTFHEFDVSLGLPRIDNAGETLNVTVQPGATVIIILQWNDPFGGSTNNYDLCVHDPADIPAAPPVLSCSATPQTGTQNPTEFLAITRGGLTPGTLGVRIHRVGGAAPRVFDLFIIGGVMNEFVVPGGSVPNKSDARGGVISVGAVDWQTPNAIEFFSSRGPTSDGRVKPELVAPDGVSTSVAGFTPFFGTSAATPHAAGAAALVLSANPTLTPAQLSARLTQTAVPLGSPIPNNTFGFGRIDALQALSVSDPTGPAIARQLLNPATFVGPTVPPTPQQRQTTFRTIDPILAGATYYDPTEACAGVSPAAVKLFVFTLEGQLVLGRNRDTTGGVTSTQIGTSKYQALLATLEPGALPPGAYNAVFWVKDCTDTYTLVSEFSALGVLAP</sequence>
<comment type="similarity">
    <text evidence="1 5">Belongs to the peptidase S8 family.</text>
</comment>
<keyword evidence="3 8" id="KW-0378">Hydrolase</keyword>
<dbReference type="PANTHER" id="PTHR43806">
    <property type="entry name" value="PEPTIDASE S8"/>
    <property type="match status" value="1"/>
</dbReference>
<dbReference type="GO" id="GO:0004252">
    <property type="term" value="F:serine-type endopeptidase activity"/>
    <property type="evidence" value="ECO:0007669"/>
    <property type="project" value="UniProtKB-EC"/>
</dbReference>
<dbReference type="InterPro" id="IPR000209">
    <property type="entry name" value="Peptidase_S8/S53_dom"/>
</dbReference>
<evidence type="ECO:0000256" key="1">
    <source>
        <dbReference type="ARBA" id="ARBA00011073"/>
    </source>
</evidence>
<keyword evidence="2" id="KW-0645">Protease</keyword>
<dbReference type="PROSITE" id="PS51892">
    <property type="entry name" value="SUBTILASE"/>
    <property type="match status" value="1"/>
</dbReference>
<evidence type="ECO:0000256" key="4">
    <source>
        <dbReference type="ARBA" id="ARBA00022825"/>
    </source>
</evidence>
<evidence type="ECO:0000259" key="7">
    <source>
        <dbReference type="Pfam" id="PF00082"/>
    </source>
</evidence>
<dbReference type="PANTHER" id="PTHR43806:SF11">
    <property type="entry name" value="CEREVISIN-RELATED"/>
    <property type="match status" value="1"/>
</dbReference>
<keyword evidence="4" id="KW-0720">Serine protease</keyword>
<dbReference type="EMBL" id="CABIKM010000029">
    <property type="protein sequence ID" value="VUZ85566.1"/>
    <property type="molecule type" value="Genomic_DNA"/>
</dbReference>
<dbReference type="PRINTS" id="PR00723">
    <property type="entry name" value="SUBTILISIN"/>
</dbReference>
<dbReference type="PROSITE" id="PS00138">
    <property type="entry name" value="SUBTILASE_SER"/>
    <property type="match status" value="1"/>
</dbReference>
<keyword evidence="9" id="KW-1185">Reference proteome</keyword>
<name>A0A564ZKB4_9BACT</name>
<proteinExistence type="inferred from homology"/>
<gene>
    <name evidence="8" type="primary">apr</name>
    <name evidence="8" type="ORF">MELA_01951</name>
</gene>
<feature type="chain" id="PRO_5022046125" evidence="6">
    <location>
        <begin position="27"/>
        <end position="738"/>
    </location>
</feature>
<dbReference type="InterPro" id="IPR036852">
    <property type="entry name" value="Peptidase_S8/S53_dom_sf"/>
</dbReference>
<feature type="domain" description="Peptidase S8/S53" evidence="7">
    <location>
        <begin position="487"/>
        <end position="590"/>
    </location>
</feature>
<dbReference type="InterPro" id="IPR023828">
    <property type="entry name" value="Peptidase_S8_Ser-AS"/>
</dbReference>
<evidence type="ECO:0000256" key="6">
    <source>
        <dbReference type="SAM" id="SignalP"/>
    </source>
</evidence>
<dbReference type="AlphaFoldDB" id="A0A564ZKB4"/>